<keyword evidence="2" id="KW-1185">Reference proteome</keyword>
<dbReference type="EMBL" id="RCZP01000095">
    <property type="protein sequence ID" value="TPG36405.1"/>
    <property type="molecule type" value="Genomic_DNA"/>
</dbReference>
<name>A0A502EFA6_9PROT</name>
<sequence length="61" mass="6450">MHLERLDDPTARRAALEEACGCLSEHLTAPLPPLPSSRGEPALIAAALHAARQLRGQLADA</sequence>
<reference evidence="1 2" key="1">
    <citation type="journal article" date="2019" name="Environ. Microbiol.">
        <title>Species interactions and distinct microbial communities in high Arctic permafrost affected cryosols are associated with the CH4 and CO2 gas fluxes.</title>
        <authorList>
            <person name="Altshuler I."/>
            <person name="Hamel J."/>
            <person name="Turney S."/>
            <person name="Magnuson E."/>
            <person name="Levesque R."/>
            <person name="Greer C."/>
            <person name="Whyte L.G."/>
        </authorList>
    </citation>
    <scope>NUCLEOTIDE SEQUENCE [LARGE SCALE GENOMIC DNA]</scope>
    <source>
        <strain evidence="1 2">S9.3B</strain>
    </source>
</reference>
<dbReference type="AlphaFoldDB" id="A0A502EFA6"/>
<protein>
    <submittedName>
        <fullName evidence="1">Uncharacterized protein</fullName>
    </submittedName>
</protein>
<dbReference type="RefSeq" id="WP_140887849.1">
    <property type="nucleotide sequence ID" value="NZ_RCZP01000095.1"/>
</dbReference>
<accession>A0A502EFA6</accession>
<dbReference type="Proteomes" id="UP000317078">
    <property type="component" value="Unassembled WGS sequence"/>
</dbReference>
<gene>
    <name evidence="1" type="ORF">EAH89_30190</name>
</gene>
<comment type="caution">
    <text evidence="1">The sequence shown here is derived from an EMBL/GenBank/DDBJ whole genome shotgun (WGS) entry which is preliminary data.</text>
</comment>
<proteinExistence type="predicted"/>
<evidence type="ECO:0000313" key="2">
    <source>
        <dbReference type="Proteomes" id="UP000317078"/>
    </source>
</evidence>
<evidence type="ECO:0000313" key="1">
    <source>
        <dbReference type="EMBL" id="TPG36405.1"/>
    </source>
</evidence>
<organism evidence="1 2">
    <name type="scientific">Muricoccus nepalensis</name>
    <dbReference type="NCBI Taxonomy" id="1854500"/>
    <lineage>
        <taxon>Bacteria</taxon>
        <taxon>Pseudomonadati</taxon>
        <taxon>Pseudomonadota</taxon>
        <taxon>Alphaproteobacteria</taxon>
        <taxon>Acetobacterales</taxon>
        <taxon>Roseomonadaceae</taxon>
        <taxon>Muricoccus</taxon>
    </lineage>
</organism>